<accession>A0A510KVE0</accession>
<gene>
    <name evidence="2" type="ORF">JMUB3936_1880</name>
</gene>
<feature type="transmembrane region" description="Helical" evidence="1">
    <location>
        <begin position="5"/>
        <end position="20"/>
    </location>
</feature>
<evidence type="ECO:0000256" key="1">
    <source>
        <dbReference type="SAM" id="Phobius"/>
    </source>
</evidence>
<dbReference type="EMBL" id="AP019841">
    <property type="protein sequence ID" value="BBM55586.1"/>
    <property type="molecule type" value="Genomic_DNA"/>
</dbReference>
<name>A0A510KVE0_9FUSO</name>
<dbReference type="AlphaFoldDB" id="A0A510KVE0"/>
<protein>
    <submittedName>
        <fullName evidence="2">Uncharacterized protein</fullName>
    </submittedName>
</protein>
<keyword evidence="1" id="KW-0472">Membrane</keyword>
<proteinExistence type="predicted"/>
<keyword evidence="1" id="KW-0812">Transmembrane</keyword>
<keyword evidence="1" id="KW-1133">Transmembrane helix</keyword>
<evidence type="ECO:0000313" key="3">
    <source>
        <dbReference type="Proteomes" id="UP000321944"/>
    </source>
</evidence>
<evidence type="ECO:0000313" key="2">
    <source>
        <dbReference type="EMBL" id="BBM55586.1"/>
    </source>
</evidence>
<dbReference type="Proteomes" id="UP000321944">
    <property type="component" value="Chromosome"/>
</dbReference>
<sequence length="45" mass="5481">MDLKFLIALIVFILLFKILINITKKIIFLIFIVVIFMVIINYFRY</sequence>
<feature type="transmembrane region" description="Helical" evidence="1">
    <location>
        <begin position="26"/>
        <end position="43"/>
    </location>
</feature>
<reference evidence="2 3" key="1">
    <citation type="submission" date="2019-07" db="EMBL/GenBank/DDBJ databases">
        <title>Complete Genome Sequence of Leptotrichia wadei Strain JMUB3936.</title>
        <authorList>
            <person name="Watanabe S."/>
            <person name="Cui L."/>
        </authorList>
    </citation>
    <scope>NUCLEOTIDE SEQUENCE [LARGE SCALE GENOMIC DNA]</scope>
    <source>
        <strain evidence="2 3">JMUB3936</strain>
    </source>
</reference>
<organism evidence="2 3">
    <name type="scientific">Leptotrichia wadei</name>
    <dbReference type="NCBI Taxonomy" id="157687"/>
    <lineage>
        <taxon>Bacteria</taxon>
        <taxon>Fusobacteriati</taxon>
        <taxon>Fusobacteriota</taxon>
        <taxon>Fusobacteriia</taxon>
        <taxon>Fusobacteriales</taxon>
        <taxon>Leptotrichiaceae</taxon>
        <taxon>Leptotrichia</taxon>
    </lineage>
</organism>